<evidence type="ECO:0000256" key="1">
    <source>
        <dbReference type="ARBA" id="ARBA00006129"/>
    </source>
</evidence>
<evidence type="ECO:0000313" key="4">
    <source>
        <dbReference type="EMBL" id="BDU71429.1"/>
    </source>
</evidence>
<dbReference type="Pfam" id="PF16861">
    <property type="entry name" value="Carbam_trans_C"/>
    <property type="match status" value="1"/>
</dbReference>
<dbReference type="EMBL" id="AP027080">
    <property type="protein sequence ID" value="BDU71429.1"/>
    <property type="molecule type" value="Genomic_DNA"/>
</dbReference>
<dbReference type="KEGG" id="msil:METEAL_06030"/>
<organism evidence="4 5">
    <name type="scientific">Mesoterricola silvestris</name>
    <dbReference type="NCBI Taxonomy" id="2927979"/>
    <lineage>
        <taxon>Bacteria</taxon>
        <taxon>Pseudomonadati</taxon>
        <taxon>Acidobacteriota</taxon>
        <taxon>Holophagae</taxon>
        <taxon>Holophagales</taxon>
        <taxon>Holophagaceae</taxon>
        <taxon>Mesoterricola</taxon>
    </lineage>
</organism>
<dbReference type="Gene3D" id="3.90.870.20">
    <property type="entry name" value="Carbamoyltransferase, C-terminal domain"/>
    <property type="match status" value="1"/>
</dbReference>
<dbReference type="InterPro" id="IPR031730">
    <property type="entry name" value="Carbam_trans_C"/>
</dbReference>
<reference evidence="5" key="1">
    <citation type="journal article" date="2023" name="Int. J. Syst. Evol. Microbiol.">
        <title>Mesoterricola silvestris gen. nov., sp. nov., Mesoterricola sediminis sp. nov., Geothrix oryzae sp. nov., Geothrix edaphica sp. nov., Geothrix rubra sp. nov., and Geothrix limicola sp. nov., six novel members of Acidobacteriota isolated from soils.</title>
        <authorList>
            <person name="Itoh H."/>
            <person name="Sugisawa Y."/>
            <person name="Mise K."/>
            <person name="Xu Z."/>
            <person name="Kuniyasu M."/>
            <person name="Ushijima N."/>
            <person name="Kawano K."/>
            <person name="Kobayashi E."/>
            <person name="Shiratori Y."/>
            <person name="Masuda Y."/>
            <person name="Senoo K."/>
        </authorList>
    </citation>
    <scope>NUCLEOTIDE SEQUENCE [LARGE SCALE GENOMIC DNA]</scope>
    <source>
        <strain evidence="5">W79</strain>
    </source>
</reference>
<evidence type="ECO:0000259" key="3">
    <source>
        <dbReference type="Pfam" id="PF16861"/>
    </source>
</evidence>
<dbReference type="SUPFAM" id="SSF53067">
    <property type="entry name" value="Actin-like ATPase domain"/>
    <property type="match status" value="1"/>
</dbReference>
<proteinExistence type="inferred from homology"/>
<evidence type="ECO:0000313" key="5">
    <source>
        <dbReference type="Proteomes" id="UP001238179"/>
    </source>
</evidence>
<dbReference type="InterPro" id="IPR043129">
    <property type="entry name" value="ATPase_NBD"/>
</dbReference>
<dbReference type="AlphaFoldDB" id="A0AA48GKH5"/>
<feature type="domain" description="Carbamoyltransferase" evidence="2">
    <location>
        <begin position="113"/>
        <end position="349"/>
    </location>
</feature>
<dbReference type="Pfam" id="PF02543">
    <property type="entry name" value="Carbam_trans_N"/>
    <property type="match status" value="1"/>
</dbReference>
<gene>
    <name evidence="4" type="ORF">METEAL_06030</name>
</gene>
<dbReference type="InterPro" id="IPR038152">
    <property type="entry name" value="Carbam_trans_C_sf"/>
</dbReference>
<dbReference type="InterPro" id="IPR003696">
    <property type="entry name" value="Carbtransf_dom"/>
</dbReference>
<protein>
    <submittedName>
        <fullName evidence="4">Nodulation protein</fullName>
    </submittedName>
</protein>
<feature type="domain" description="Carbamoyltransferase C-terminal" evidence="3">
    <location>
        <begin position="402"/>
        <end position="572"/>
    </location>
</feature>
<dbReference type="InterPro" id="IPR051338">
    <property type="entry name" value="NodU/CmcH_Carbamoyltrnsfr"/>
</dbReference>
<dbReference type="PANTHER" id="PTHR34847">
    <property type="entry name" value="NODULATION PROTEIN U"/>
    <property type="match status" value="1"/>
</dbReference>
<dbReference type="Gene3D" id="3.30.420.40">
    <property type="match status" value="2"/>
</dbReference>
<name>A0AA48GKH5_9BACT</name>
<keyword evidence="5" id="KW-1185">Reference proteome</keyword>
<dbReference type="GO" id="GO:0003824">
    <property type="term" value="F:catalytic activity"/>
    <property type="evidence" value="ECO:0007669"/>
    <property type="project" value="InterPro"/>
</dbReference>
<dbReference type="Proteomes" id="UP001238179">
    <property type="component" value="Chromosome"/>
</dbReference>
<evidence type="ECO:0000259" key="2">
    <source>
        <dbReference type="Pfam" id="PF02543"/>
    </source>
</evidence>
<comment type="similarity">
    <text evidence="1">Belongs to the NodU/CmcH family.</text>
</comment>
<dbReference type="PANTHER" id="PTHR34847:SF1">
    <property type="entry name" value="NODULATION PROTEIN U"/>
    <property type="match status" value="1"/>
</dbReference>
<accession>A0AA48GKH5</accession>
<sequence length="575" mass="63250">MLMRREIAMKKFIFGINCPVLPDGSITYDGNVACLKDGKPLVALAEERISRKKYDGSFKQSFEFILDRFKITPDEIEAIAICSFAQPMSYVGPYPPNIEVVFGNLLEARLPLHYVQSHHQAHAMAAASQCPFTDALIVIVDHTGNLFGAPEVNRLELNPAEQTSYYLLRDSQITLVARDHDQPGDAGYGRVYGDITCQLGFNSYRESGKTMGLASFGDAGQLAGHHLFSPDDQGRERSSVAEEGYAEDDTKAFADWFQKGGRKIPSRRQSNGLIRPFDMHLAAWVQQEVQTSIERRTKALLAECGVSNVCMVGGVAMNSVMNAYLEETLGVSIFVPPSPGDAGLALGAAACYLYEKNRTVPAFGCNPYLGPAYDQEEMRLAIQENGSGFRVFVVDDVAQVAAEALMAGKMIGWFQGSSEYGPRALGNRSILASPRNVWTKEILNSQIKLREWFRPYAPVVRLEDAHRYFDLRSPVPHMMKTARVTGKAYQDLPACVHVDGTARVQTVTHEANPLLYELLGAIGERSGAPVLLNTSFNLAGMPIVESPADAIKCFNAAIGIDWLVMGNYILQKETA</sequence>